<dbReference type="EC" id="2.7.7.6" evidence="1"/>
<geneLocation type="chloroplast" evidence="10"/>
<keyword evidence="10" id="KW-0934">Plastid</keyword>
<evidence type="ECO:0000259" key="7">
    <source>
        <dbReference type="Pfam" id="PF04983"/>
    </source>
</evidence>
<evidence type="ECO:0000313" key="10">
    <source>
        <dbReference type="EMBL" id="AYQ93411.1"/>
    </source>
</evidence>
<organism evidence="10">
    <name type="scientific">Lepocinclis tripteris</name>
    <dbReference type="NCBI Taxonomy" id="135494"/>
    <lineage>
        <taxon>Eukaryota</taxon>
        <taxon>Discoba</taxon>
        <taxon>Euglenozoa</taxon>
        <taxon>Euglenida</taxon>
        <taxon>Spirocuta</taxon>
        <taxon>Euglenophyceae</taxon>
        <taxon>Euglenales</taxon>
        <taxon>Phacaceae</taxon>
        <taxon>Lepocinclis</taxon>
    </lineage>
</organism>
<dbReference type="Gene3D" id="1.10.1790.20">
    <property type="match status" value="1"/>
</dbReference>
<feature type="domain" description="RNA polymerase Rpb1" evidence="9">
    <location>
        <begin position="94"/>
        <end position="166"/>
    </location>
</feature>
<evidence type="ECO:0000256" key="4">
    <source>
        <dbReference type="ARBA" id="ARBA00022695"/>
    </source>
</evidence>
<evidence type="ECO:0000256" key="1">
    <source>
        <dbReference type="ARBA" id="ARBA00012418"/>
    </source>
</evidence>
<evidence type="ECO:0000259" key="8">
    <source>
        <dbReference type="Pfam" id="PF04998"/>
    </source>
</evidence>
<sequence>MYLNKKILICNKNFDKKKIKDLIEWFITNHGTLRTNKLLNKLKTIGFNYSTKAGISIGPDDLLVPTLKEKLIKNTQDKINKRKKNLTNLRTNSTQKEIETWNITNEIVKNDIIKNYRQTDLLNPIYIMIQSGARGNISQIKQIVGLRGLMSDSKGEIINTPIKNNFKDGLTIKEYFISCYGARKGIIDTALKTANSGYLTRKLVYVAQNITIKQQNCNTNTGIVIKIISKNKKQYTLNKNKILGRILAENIINKQTNKLIFSKGQDICNYIAKNLLKNNKEIFLRSPLKCNLNIGICQICYGWNLGTNKLVRIKEAVGILAAQSIGEPGTQLTMRTFHTGGIFTSEIASIINAPHKGKILFNFNKETRKIKTKHQQVMLFLEKNKNIYIKKNRFKISKILLPKYSTIYLENNKKVFNKQIIAEIPKWKKSKIEKRTKINYKEIKNVNSGEIKIQINKTKIIWVLNGQIIGNENLLKKIYQKKTDLSNELTKKITKKNNETKRIIIKLNYKKIKKLKTITNIKKNKNKKVYEITNKYNFEKEILINRKHNKELARNKIKNNKKLGEGYYKPTGILIESRKKIAILKIGENYKTMKDSKINLKNCTLVKPNTILFKNLLEKEKNKDIVDGLPKIEQILEAKQFSTNNINQINETIHERTKKIFQQLSNRYENKIANKKTLHNIQRFLVKEVQKVYTSQGINISEKHIEVIIRQMTSKVIIKSNNGIKLIQGEIISINKIEKINNNTNKKLSYEPIIIGITKASLLNESFISAACFQETIRILTKSAVMGKIDWLIGIKENILLGNLVPIGTN</sequence>
<dbReference type="GO" id="GO:0003899">
    <property type="term" value="F:DNA-directed RNA polymerase activity"/>
    <property type="evidence" value="ECO:0007669"/>
    <property type="project" value="UniProtKB-EC"/>
</dbReference>
<dbReference type="Gene3D" id="1.10.274.100">
    <property type="entry name" value="RNA polymerase Rpb1, domain 3"/>
    <property type="match status" value="1"/>
</dbReference>
<name>A0A3G3LL27_9EUGL</name>
<accession>A0A3G3LL27</accession>
<keyword evidence="3" id="KW-0808">Transferase</keyword>
<comment type="catalytic activity">
    <reaction evidence="6">
        <text>RNA(n) + a ribonucleoside 5'-triphosphate = RNA(n+1) + diphosphate</text>
        <dbReference type="Rhea" id="RHEA:21248"/>
        <dbReference type="Rhea" id="RHEA-COMP:14527"/>
        <dbReference type="Rhea" id="RHEA-COMP:17342"/>
        <dbReference type="ChEBI" id="CHEBI:33019"/>
        <dbReference type="ChEBI" id="CHEBI:61557"/>
        <dbReference type="ChEBI" id="CHEBI:140395"/>
        <dbReference type="EC" id="2.7.7.6"/>
    </reaction>
</comment>
<evidence type="ECO:0000256" key="3">
    <source>
        <dbReference type="ARBA" id="ARBA00022679"/>
    </source>
</evidence>
<dbReference type="Gene3D" id="1.10.150.390">
    <property type="match status" value="1"/>
</dbReference>
<dbReference type="CDD" id="cd02655">
    <property type="entry name" value="RNAP_beta'_C"/>
    <property type="match status" value="1"/>
</dbReference>
<dbReference type="InterPro" id="IPR038120">
    <property type="entry name" value="Rpb1_funnel_sf"/>
</dbReference>
<proteinExistence type="predicted"/>
<dbReference type="InterPro" id="IPR045867">
    <property type="entry name" value="DNA-dir_RpoC_beta_prime"/>
</dbReference>
<dbReference type="InterPro" id="IPR007066">
    <property type="entry name" value="RNA_pol_Rpb1_3"/>
</dbReference>
<dbReference type="Pfam" id="PF04983">
    <property type="entry name" value="RNA_pol_Rpb1_3"/>
    <property type="match status" value="1"/>
</dbReference>
<keyword evidence="4" id="KW-0548">Nucleotidyltransferase</keyword>
<keyword evidence="2" id="KW-0240">DNA-directed RNA polymerase</keyword>
<dbReference type="Pfam" id="PF04998">
    <property type="entry name" value="RNA_pol_Rpb1_5"/>
    <property type="match status" value="1"/>
</dbReference>
<evidence type="ECO:0000256" key="2">
    <source>
        <dbReference type="ARBA" id="ARBA00022478"/>
    </source>
</evidence>
<dbReference type="GO" id="GO:0006351">
    <property type="term" value="P:DNA-templated transcription"/>
    <property type="evidence" value="ECO:0007669"/>
    <property type="project" value="InterPro"/>
</dbReference>
<dbReference type="Gene3D" id="1.10.132.30">
    <property type="match status" value="1"/>
</dbReference>
<dbReference type="InterPro" id="IPR007083">
    <property type="entry name" value="RNA_pol_Rpb1_4"/>
</dbReference>
<dbReference type="EMBL" id="MH898669">
    <property type="protein sequence ID" value="AYQ93411.1"/>
    <property type="molecule type" value="Genomic_DNA"/>
</dbReference>
<dbReference type="GO" id="GO:0000428">
    <property type="term" value="C:DNA-directed RNA polymerase complex"/>
    <property type="evidence" value="ECO:0007669"/>
    <property type="project" value="UniProtKB-KW"/>
</dbReference>
<keyword evidence="10" id="KW-0150">Chloroplast</keyword>
<feature type="domain" description="RNA polymerase Rpb1" evidence="7">
    <location>
        <begin position="2"/>
        <end position="62"/>
    </location>
</feature>
<feature type="domain" description="RNA polymerase Rpb1" evidence="8">
    <location>
        <begin position="169"/>
        <end position="722"/>
    </location>
</feature>
<evidence type="ECO:0000259" key="9">
    <source>
        <dbReference type="Pfam" id="PF05000"/>
    </source>
</evidence>
<dbReference type="InterPro" id="IPR007081">
    <property type="entry name" value="RNA_pol_Rpb1_5"/>
</dbReference>
<dbReference type="InterPro" id="IPR042102">
    <property type="entry name" value="RNA_pol_Rpb1_3_sf"/>
</dbReference>
<evidence type="ECO:0000256" key="5">
    <source>
        <dbReference type="ARBA" id="ARBA00023163"/>
    </source>
</evidence>
<reference evidence="10" key="1">
    <citation type="journal article" date="2018" name="Sci. Rep.">
        <title>Dynamic evolution of inverted repeats in Euglenophyta plastid genomes.</title>
        <authorList>
            <person name="Karnkowska A."/>
            <person name="Bennett M.S."/>
            <person name="Triemer R.E."/>
        </authorList>
    </citation>
    <scope>NUCLEOTIDE SEQUENCE</scope>
</reference>
<dbReference type="Pfam" id="PF05000">
    <property type="entry name" value="RNA_pol_Rpb1_4"/>
    <property type="match status" value="1"/>
</dbReference>
<dbReference type="PANTHER" id="PTHR19376">
    <property type="entry name" value="DNA-DIRECTED RNA POLYMERASE"/>
    <property type="match status" value="1"/>
</dbReference>
<dbReference type="GO" id="GO:0003677">
    <property type="term" value="F:DNA binding"/>
    <property type="evidence" value="ECO:0007669"/>
    <property type="project" value="InterPro"/>
</dbReference>
<dbReference type="SUPFAM" id="SSF64484">
    <property type="entry name" value="beta and beta-prime subunits of DNA dependent RNA-polymerase"/>
    <property type="match status" value="1"/>
</dbReference>
<evidence type="ECO:0000256" key="6">
    <source>
        <dbReference type="ARBA" id="ARBA00048552"/>
    </source>
</evidence>
<keyword evidence="5" id="KW-0804">Transcription</keyword>
<protein>
    <recommendedName>
        <fullName evidence="1">DNA-directed RNA polymerase</fullName>
        <ecNumber evidence="1">2.7.7.6</ecNumber>
    </recommendedName>
</protein>
<dbReference type="AlphaFoldDB" id="A0A3G3LL27"/>